<feature type="chain" id="PRO_5012917466" evidence="1">
    <location>
        <begin position="23"/>
        <end position="259"/>
    </location>
</feature>
<accession>A0A225P143</accession>
<dbReference type="RefSeq" id="WP_088648590.1">
    <property type="nucleotide sequence ID" value="NZ_AQQR01000001.1"/>
</dbReference>
<sequence length="259" mass="26611">MTRPARFALALALSGLAQGATAQVTTDGQSATPYDDVRGWSVFAIASGGTVVSCQAVTGSGADTLVLADDGGLSLIVPSTQTGENVDATLWIDGLSSPQQATLSGGYATVAVNAVAQSGLEKGREMALQISDGKKRSYALAGTTAAILKAQACYAEKTGAPAPEAPPAITGENVGMAYFDGGRFRQRVDGSWIEEDVGGATREFQESARTADSVTLTDGDTRIRIDTTSMQILQARGNGAFAEIHAITGLDTYVSPRAG</sequence>
<reference evidence="2 3" key="1">
    <citation type="submission" date="2013-04" db="EMBL/GenBank/DDBJ databases">
        <title>Oceanicola sp. 22II1-22F33 Genome Sequencing.</title>
        <authorList>
            <person name="Lai Q."/>
            <person name="Li G."/>
            <person name="Shao Z."/>
        </authorList>
    </citation>
    <scope>NUCLEOTIDE SEQUENCE [LARGE SCALE GENOMIC DNA]</scope>
    <source>
        <strain evidence="2 3">22II1-22F33</strain>
    </source>
</reference>
<comment type="caution">
    <text evidence="2">The sequence shown here is derived from an EMBL/GenBank/DDBJ whole genome shotgun (WGS) entry which is preliminary data.</text>
</comment>
<organism evidence="2 3">
    <name type="scientific">Marinibacterium profundimaris</name>
    <dbReference type="NCBI Taxonomy" id="1679460"/>
    <lineage>
        <taxon>Bacteria</taxon>
        <taxon>Pseudomonadati</taxon>
        <taxon>Pseudomonadota</taxon>
        <taxon>Alphaproteobacteria</taxon>
        <taxon>Rhodobacterales</taxon>
        <taxon>Paracoccaceae</taxon>
        <taxon>Marinibacterium</taxon>
    </lineage>
</organism>
<dbReference type="OrthoDB" id="7850129at2"/>
<evidence type="ECO:0000256" key="1">
    <source>
        <dbReference type="SAM" id="SignalP"/>
    </source>
</evidence>
<gene>
    <name evidence="2" type="ORF">ATO3_04605</name>
</gene>
<evidence type="ECO:0000313" key="2">
    <source>
        <dbReference type="EMBL" id="OWU77916.1"/>
    </source>
</evidence>
<evidence type="ECO:0000313" key="3">
    <source>
        <dbReference type="Proteomes" id="UP000215377"/>
    </source>
</evidence>
<dbReference type="AlphaFoldDB" id="A0A225P143"/>
<feature type="signal peptide" evidence="1">
    <location>
        <begin position="1"/>
        <end position="22"/>
    </location>
</feature>
<keyword evidence="3" id="KW-1185">Reference proteome</keyword>
<keyword evidence="1" id="KW-0732">Signal</keyword>
<proteinExistence type="predicted"/>
<name>A0A225P143_9RHOB</name>
<dbReference type="EMBL" id="AQQR01000001">
    <property type="protein sequence ID" value="OWU77916.1"/>
    <property type="molecule type" value="Genomic_DNA"/>
</dbReference>
<protein>
    <submittedName>
        <fullName evidence="2">Uncharacterized protein</fullName>
    </submittedName>
</protein>
<dbReference type="Proteomes" id="UP000215377">
    <property type="component" value="Unassembled WGS sequence"/>
</dbReference>